<dbReference type="Proteomes" id="UP001380365">
    <property type="component" value="Unassembled WGS sequence"/>
</dbReference>
<keyword evidence="1" id="KW-0812">Transmembrane</keyword>
<protein>
    <submittedName>
        <fullName evidence="2">Uncharacterized protein</fullName>
    </submittedName>
</protein>
<name>A0ABU8Q667_9SPHN</name>
<organism evidence="2 3">
    <name type="scientific">Sphingomonas molluscorum</name>
    <dbReference type="NCBI Taxonomy" id="418184"/>
    <lineage>
        <taxon>Bacteria</taxon>
        <taxon>Pseudomonadati</taxon>
        <taxon>Pseudomonadota</taxon>
        <taxon>Alphaproteobacteria</taxon>
        <taxon>Sphingomonadales</taxon>
        <taxon>Sphingomonadaceae</taxon>
        <taxon>Sphingomonas</taxon>
    </lineage>
</organism>
<sequence>MALLVLIGWTLKNFDMHRSHAFTTILFQVLLTINVVAMLNIMNVAVHKMVDVQGAFHRRFNAANLHRFPVSVVISGAPQLKKVGTAFWSLGAALMLYGLWFDMKF</sequence>
<evidence type="ECO:0000313" key="3">
    <source>
        <dbReference type="Proteomes" id="UP001380365"/>
    </source>
</evidence>
<comment type="caution">
    <text evidence="2">The sequence shown here is derived from an EMBL/GenBank/DDBJ whole genome shotgun (WGS) entry which is preliminary data.</text>
</comment>
<keyword evidence="3" id="KW-1185">Reference proteome</keyword>
<evidence type="ECO:0000256" key="1">
    <source>
        <dbReference type="SAM" id="Phobius"/>
    </source>
</evidence>
<keyword evidence="1" id="KW-1133">Transmembrane helix</keyword>
<gene>
    <name evidence="2" type="ORF">WH159_10305</name>
</gene>
<dbReference type="RefSeq" id="WP_204991361.1">
    <property type="nucleotide sequence ID" value="NZ_JBBGZA010000001.1"/>
</dbReference>
<feature type="transmembrane region" description="Helical" evidence="1">
    <location>
        <begin position="20"/>
        <end position="39"/>
    </location>
</feature>
<keyword evidence="1" id="KW-0472">Membrane</keyword>
<dbReference type="EMBL" id="JBBGZA010000001">
    <property type="protein sequence ID" value="MEJ5094928.1"/>
    <property type="molecule type" value="Genomic_DNA"/>
</dbReference>
<accession>A0ABU8Q667</accession>
<proteinExistence type="predicted"/>
<reference evidence="2 3" key="1">
    <citation type="submission" date="2023-12" db="EMBL/GenBank/DDBJ databases">
        <title>Gut-associated functions are favored during microbiome assembly across C. elegans life.</title>
        <authorList>
            <person name="Zimmermann J."/>
        </authorList>
    </citation>
    <scope>NUCLEOTIDE SEQUENCE [LARGE SCALE GENOMIC DNA]</scope>
    <source>
        <strain evidence="2 3">JUb134</strain>
    </source>
</reference>
<evidence type="ECO:0000313" key="2">
    <source>
        <dbReference type="EMBL" id="MEJ5094928.1"/>
    </source>
</evidence>
<feature type="transmembrane region" description="Helical" evidence="1">
    <location>
        <begin position="83"/>
        <end position="101"/>
    </location>
</feature>